<keyword evidence="6" id="KW-0143">Chaperone</keyword>
<keyword evidence="3 7" id="KW-0677">Repeat</keyword>
<evidence type="ECO:0000256" key="2">
    <source>
        <dbReference type="ARBA" id="ARBA00022528"/>
    </source>
</evidence>
<dbReference type="Pfam" id="PF17871">
    <property type="entry name" value="AAA_lid_9"/>
    <property type="match status" value="1"/>
</dbReference>
<keyword evidence="2" id="KW-0150">Chloroplast</keyword>
<dbReference type="InterPro" id="IPR003959">
    <property type="entry name" value="ATPase_AAA_core"/>
</dbReference>
<dbReference type="InterPro" id="IPR001270">
    <property type="entry name" value="ClpA/B"/>
</dbReference>
<evidence type="ECO:0000256" key="4">
    <source>
        <dbReference type="ARBA" id="ARBA00022741"/>
    </source>
</evidence>
<dbReference type="CDD" id="cd00009">
    <property type="entry name" value="AAA"/>
    <property type="match status" value="1"/>
</dbReference>
<dbReference type="PANTHER" id="PTHR11638:SF155">
    <property type="entry name" value="CHAPERONE PROTEIN CLPC1, CHLOROPLASTIC-LIKE"/>
    <property type="match status" value="1"/>
</dbReference>
<dbReference type="PROSITE" id="PS51903">
    <property type="entry name" value="CLP_R"/>
    <property type="match status" value="1"/>
</dbReference>
<evidence type="ECO:0000256" key="5">
    <source>
        <dbReference type="ARBA" id="ARBA00022840"/>
    </source>
</evidence>
<keyword evidence="8" id="KW-0472">Membrane</keyword>
<reference evidence="10" key="1">
    <citation type="submission" date="2021-03" db="EMBL/GenBank/DDBJ databases">
        <authorList>
            <person name="Li Z."/>
            <person name="Yang C."/>
        </authorList>
    </citation>
    <scope>NUCLEOTIDE SEQUENCE</scope>
    <source>
        <strain evidence="10">Dzin_1.0</strain>
        <tissue evidence="10">Leaf</tissue>
    </source>
</reference>
<protein>
    <recommendedName>
        <fullName evidence="9">Clp R domain-containing protein</fullName>
    </recommendedName>
</protein>
<dbReference type="GO" id="GO:0005524">
    <property type="term" value="F:ATP binding"/>
    <property type="evidence" value="ECO:0007669"/>
    <property type="project" value="UniProtKB-KW"/>
</dbReference>
<sequence length="929" mass="104057">MEQTLRYQPLRLSSFEGLRVRHVSSFGPLPILAPRKAQKHGIAAQMFDNLSERARKALSLAEDEAKMHHNETIGPAHVLLGVIAQGESRVAQSLDLMGITLDNARAEMRRIIKEGENKSGETVSLSSEATKAVEIAINIAQNSVHRKVDTEHLLYGLLKEEHPDVRQIITNLGVDPGEIYTAIKQTRGQQSLQELEKYATDLTRLAEEGRLAPFIGRDQHIERVIHILARQTKNNACIIGEPGVGKTAIVEGLAQRIVAGNVPEKIKNKKIFSLNMGVLVAGTMYRGQFEERIRNIMEEVKDNRNTIVFIDEFHTVIGAGRQSSESGDMLKPALARGDFQCIGATTLEEYRQYVEKDKALERRFQKVLVPEPTVEETVEMLKGLRKKFEDHHRIRFSDEALFAAAKLSDQYIRDRFLPDKAIDLVDEAGSFASLRHVQVGNVNVPIVLEEDIERVVTSWTGIPVERKSKESEKLINLEDTLHKRVIGQAEAVSAISKAMRRARMGFKDPNRPIASFLFTGPTGVGKTELAKALAGTCFASEQAIIRIDMSEYMEKNAVSRLIGAPPGYIGFDESGQLTKAVRNQPYSVVLLDEIEKAHPDVLNLLLQVLDDGRLTDSNGRVVDFKNTVIIMTSNIGSYAIEKKEVVVDEMKKLLTPEFINRIDEIVVFKQLRKKEVKDIAQIMVKKACEKAKVRGVEVQVTDRFRDYLVDEGYDKAYGARPMRRAIQKLLENPLAEEMLNGKVNCGDRVIVDVDSKDKNVSVRLRSRPLWPKPNMAQTVSGSAKHDLFDTITWPWGNKPHSPCQTEPEGAAKHDLFGAITWPWEHKVKPDDSTDLMDGAKHGPVGTVTCPGRHKSASCRTGLQGSKAQDRDRDGHIFLSGLDYTAGPRTQLMSGPAYSEVCKPAKANYVIYWFLFFVFVMLFKNKIFTK</sequence>
<dbReference type="SUPFAM" id="SSF81923">
    <property type="entry name" value="Double Clp-N motif"/>
    <property type="match status" value="1"/>
</dbReference>
<gene>
    <name evidence="10" type="ORF">J5N97_022133</name>
</gene>
<dbReference type="OrthoDB" id="47330at2759"/>
<dbReference type="GO" id="GO:0016887">
    <property type="term" value="F:ATP hydrolysis activity"/>
    <property type="evidence" value="ECO:0007669"/>
    <property type="project" value="InterPro"/>
</dbReference>
<dbReference type="Proteomes" id="UP001085076">
    <property type="component" value="Miscellaneous, Linkage group lg06"/>
</dbReference>
<evidence type="ECO:0000313" key="11">
    <source>
        <dbReference type="Proteomes" id="UP001085076"/>
    </source>
</evidence>
<dbReference type="FunFam" id="3.40.50.300:FF:000010">
    <property type="entry name" value="Chaperone clpB 1, putative"/>
    <property type="match status" value="1"/>
</dbReference>
<keyword evidence="8" id="KW-0812">Transmembrane</keyword>
<dbReference type="InterPro" id="IPR027417">
    <property type="entry name" value="P-loop_NTPase"/>
</dbReference>
<dbReference type="InterPro" id="IPR036628">
    <property type="entry name" value="Clp_N_dom_sf"/>
</dbReference>
<reference evidence="10" key="2">
    <citation type="journal article" date="2022" name="Hortic Res">
        <title>The genome of Dioscorea zingiberensis sheds light on the biosynthesis, origin and evolution of the medicinally important diosgenin saponins.</title>
        <authorList>
            <person name="Li Y."/>
            <person name="Tan C."/>
            <person name="Li Z."/>
            <person name="Guo J."/>
            <person name="Li S."/>
            <person name="Chen X."/>
            <person name="Wang C."/>
            <person name="Dai X."/>
            <person name="Yang H."/>
            <person name="Song W."/>
            <person name="Hou L."/>
            <person name="Xu J."/>
            <person name="Tong Z."/>
            <person name="Xu A."/>
            <person name="Yuan X."/>
            <person name="Wang W."/>
            <person name="Yang Q."/>
            <person name="Chen L."/>
            <person name="Sun Z."/>
            <person name="Wang K."/>
            <person name="Pan B."/>
            <person name="Chen J."/>
            <person name="Bao Y."/>
            <person name="Liu F."/>
            <person name="Qi X."/>
            <person name="Gang D.R."/>
            <person name="Wen J."/>
            <person name="Li J."/>
        </authorList>
    </citation>
    <scope>NUCLEOTIDE SEQUENCE</scope>
    <source>
        <strain evidence="10">Dzin_1.0</strain>
    </source>
</reference>
<dbReference type="InterPro" id="IPR003593">
    <property type="entry name" value="AAA+_ATPase"/>
</dbReference>
<keyword evidence="11" id="KW-1185">Reference proteome</keyword>
<evidence type="ECO:0000256" key="7">
    <source>
        <dbReference type="PROSITE-ProRule" id="PRU01251"/>
    </source>
</evidence>
<dbReference type="Pfam" id="PF02861">
    <property type="entry name" value="Clp_N"/>
    <property type="match status" value="1"/>
</dbReference>
<evidence type="ECO:0000256" key="6">
    <source>
        <dbReference type="ARBA" id="ARBA00023186"/>
    </source>
</evidence>
<keyword evidence="5" id="KW-0067">ATP-binding</keyword>
<dbReference type="Gene3D" id="1.10.1780.10">
    <property type="entry name" value="Clp, N-terminal domain"/>
    <property type="match status" value="1"/>
</dbReference>
<comment type="caution">
    <text evidence="10">The sequence shown here is derived from an EMBL/GenBank/DDBJ whole genome shotgun (WGS) entry which is preliminary data.</text>
</comment>
<feature type="domain" description="Clp R" evidence="9">
    <location>
        <begin position="47"/>
        <end position="189"/>
    </location>
</feature>
<dbReference type="InterPro" id="IPR004176">
    <property type="entry name" value="Clp_R_N"/>
</dbReference>
<dbReference type="CDD" id="cd19499">
    <property type="entry name" value="RecA-like_ClpB_Hsp104-like"/>
    <property type="match status" value="1"/>
</dbReference>
<dbReference type="AlphaFoldDB" id="A0A9D5HAA2"/>
<comment type="subcellular location">
    <subcellularLocation>
        <location evidence="1">Plastid</location>
        <location evidence="1">Chloroplast</location>
    </subcellularLocation>
</comment>
<dbReference type="Gene3D" id="3.40.50.300">
    <property type="entry name" value="P-loop containing nucleotide triphosphate hydrolases"/>
    <property type="match status" value="2"/>
</dbReference>
<dbReference type="InterPro" id="IPR050130">
    <property type="entry name" value="ClpA_ClpB"/>
</dbReference>
<dbReference type="InterPro" id="IPR019489">
    <property type="entry name" value="Clp_ATPase_C"/>
</dbReference>
<keyword evidence="4" id="KW-0547">Nucleotide-binding</keyword>
<dbReference type="EMBL" id="JAGGNH010000006">
    <property type="protein sequence ID" value="KAJ0969256.1"/>
    <property type="molecule type" value="Genomic_DNA"/>
</dbReference>
<evidence type="ECO:0000313" key="10">
    <source>
        <dbReference type="EMBL" id="KAJ0969256.1"/>
    </source>
</evidence>
<dbReference type="Pfam" id="PF10431">
    <property type="entry name" value="ClpB_D2-small"/>
    <property type="match status" value="1"/>
</dbReference>
<evidence type="ECO:0000256" key="3">
    <source>
        <dbReference type="ARBA" id="ARBA00022737"/>
    </source>
</evidence>
<evidence type="ECO:0000256" key="8">
    <source>
        <dbReference type="SAM" id="Phobius"/>
    </source>
</evidence>
<dbReference type="Gene3D" id="1.10.8.60">
    <property type="match status" value="2"/>
</dbReference>
<dbReference type="FunFam" id="3.40.50.300:FF:000025">
    <property type="entry name" value="ATP-dependent Clp protease subunit"/>
    <property type="match status" value="1"/>
</dbReference>
<dbReference type="Pfam" id="PF07724">
    <property type="entry name" value="AAA_2"/>
    <property type="match status" value="1"/>
</dbReference>
<dbReference type="PANTHER" id="PTHR11638">
    <property type="entry name" value="ATP-DEPENDENT CLP PROTEASE"/>
    <property type="match status" value="1"/>
</dbReference>
<name>A0A9D5HAA2_9LILI</name>
<proteinExistence type="predicted"/>
<dbReference type="InterPro" id="IPR028299">
    <property type="entry name" value="ClpA/B_CS2"/>
</dbReference>
<feature type="transmembrane region" description="Helical" evidence="8">
    <location>
        <begin position="908"/>
        <end position="927"/>
    </location>
</feature>
<dbReference type="FunFam" id="1.10.8.60:FF:000011">
    <property type="entry name" value="ATP-dependent Clp protease ATP-binding subunit"/>
    <property type="match status" value="1"/>
</dbReference>
<dbReference type="SMART" id="SM01086">
    <property type="entry name" value="ClpB_D2-small"/>
    <property type="match status" value="1"/>
</dbReference>
<evidence type="ECO:0000259" key="9">
    <source>
        <dbReference type="PROSITE" id="PS51903"/>
    </source>
</evidence>
<dbReference type="SMART" id="SM00382">
    <property type="entry name" value="AAA"/>
    <property type="match status" value="2"/>
</dbReference>
<dbReference type="SUPFAM" id="SSF52540">
    <property type="entry name" value="P-loop containing nucleoside triphosphate hydrolases"/>
    <property type="match status" value="2"/>
</dbReference>
<dbReference type="Pfam" id="PF00004">
    <property type="entry name" value="AAA"/>
    <property type="match status" value="1"/>
</dbReference>
<accession>A0A9D5HAA2</accession>
<dbReference type="PROSITE" id="PS00871">
    <property type="entry name" value="CLPAB_2"/>
    <property type="match status" value="1"/>
</dbReference>
<keyword evidence="8" id="KW-1133">Transmembrane helix</keyword>
<dbReference type="GO" id="GO:0009507">
    <property type="term" value="C:chloroplast"/>
    <property type="evidence" value="ECO:0007669"/>
    <property type="project" value="UniProtKB-SubCell"/>
</dbReference>
<dbReference type="PRINTS" id="PR00300">
    <property type="entry name" value="CLPPROTEASEA"/>
</dbReference>
<evidence type="ECO:0000256" key="1">
    <source>
        <dbReference type="ARBA" id="ARBA00004229"/>
    </source>
</evidence>
<organism evidence="10 11">
    <name type="scientific">Dioscorea zingiberensis</name>
    <dbReference type="NCBI Taxonomy" id="325984"/>
    <lineage>
        <taxon>Eukaryota</taxon>
        <taxon>Viridiplantae</taxon>
        <taxon>Streptophyta</taxon>
        <taxon>Embryophyta</taxon>
        <taxon>Tracheophyta</taxon>
        <taxon>Spermatophyta</taxon>
        <taxon>Magnoliopsida</taxon>
        <taxon>Liliopsida</taxon>
        <taxon>Dioscoreales</taxon>
        <taxon>Dioscoreaceae</taxon>
        <taxon>Dioscorea</taxon>
    </lineage>
</organism>
<keyword evidence="2" id="KW-0934">Plastid</keyword>
<dbReference type="InterPro" id="IPR041546">
    <property type="entry name" value="ClpA/ClpB_AAA_lid"/>
</dbReference>
<dbReference type="GO" id="GO:0034605">
    <property type="term" value="P:cellular response to heat"/>
    <property type="evidence" value="ECO:0007669"/>
    <property type="project" value="TreeGrafter"/>
</dbReference>